<reference evidence="3" key="1">
    <citation type="submission" date="2016-10" db="EMBL/GenBank/DDBJ databases">
        <authorList>
            <person name="Varghese N."/>
            <person name="Submissions S."/>
        </authorList>
    </citation>
    <scope>NUCLEOTIDE SEQUENCE [LARGE SCALE GENOMIC DNA]</scope>
    <source>
        <strain evidence="3">CGMCC 1.7655</strain>
    </source>
</reference>
<dbReference type="SUPFAM" id="SSF53098">
    <property type="entry name" value="Ribonuclease H-like"/>
    <property type="match status" value="1"/>
</dbReference>
<feature type="region of interest" description="Disordered" evidence="1">
    <location>
        <begin position="181"/>
        <end position="225"/>
    </location>
</feature>
<dbReference type="InterPro" id="IPR039365">
    <property type="entry name" value="IS701-like"/>
</dbReference>
<evidence type="ECO:0000313" key="3">
    <source>
        <dbReference type="Proteomes" id="UP000199555"/>
    </source>
</evidence>
<dbReference type="Proteomes" id="UP000199555">
    <property type="component" value="Unassembled WGS sequence"/>
</dbReference>
<proteinExistence type="predicted"/>
<accession>A0A1G9NY41</accession>
<dbReference type="PANTHER" id="PTHR33627">
    <property type="entry name" value="TRANSPOSASE"/>
    <property type="match status" value="1"/>
</dbReference>
<feature type="compositionally biased region" description="Basic and acidic residues" evidence="1">
    <location>
        <begin position="211"/>
        <end position="225"/>
    </location>
</feature>
<keyword evidence="3" id="KW-1185">Reference proteome</keyword>
<sequence length="288" mass="31351">MSSGHPSQAEGLSRRSRDDLPRRRTRTPAPAPPPQPAQPACRSSARGRRLADTELAPGHQGPAGYPLCSVAGPPGRWPAAAHPRHGRETSAGRGGVGRGGARSTGERKYYLFNLPADADLHTLPSAVKARWSCEQAHQQLKEELGLDHFEGRSWTELHRHALLTMIAFVFLQQRRLEQAERGKKAAPHLRLSQACPPLGGPPSQPSCQRAHQPDARTADAGSDHRLKQECQSSARLWVSIRGWSSVHSFRSPNVAVSAPPKPFCNAGNGLVLLLRYGIPLSHEPHHEA</sequence>
<dbReference type="AlphaFoldDB" id="A0A1G9NY41"/>
<dbReference type="STRING" id="525640.SAMN04487971_1393"/>
<protein>
    <recommendedName>
        <fullName evidence="4">Transposase DDE domain-containing protein</fullName>
    </recommendedName>
</protein>
<name>A0A1G9NY41_9RHOB</name>
<dbReference type="EMBL" id="FNGE01000039">
    <property type="protein sequence ID" value="SDL91526.1"/>
    <property type="molecule type" value="Genomic_DNA"/>
</dbReference>
<feature type="compositionally biased region" description="Basic and acidic residues" evidence="1">
    <location>
        <begin position="12"/>
        <end position="22"/>
    </location>
</feature>
<dbReference type="InterPro" id="IPR012337">
    <property type="entry name" value="RNaseH-like_sf"/>
</dbReference>
<evidence type="ECO:0008006" key="4">
    <source>
        <dbReference type="Google" id="ProtNLM"/>
    </source>
</evidence>
<feature type="region of interest" description="Disordered" evidence="1">
    <location>
        <begin position="1"/>
        <end position="49"/>
    </location>
</feature>
<gene>
    <name evidence="2" type="ORF">SAMN04487971_1393</name>
</gene>
<dbReference type="PANTHER" id="PTHR33627:SF1">
    <property type="entry name" value="TRANSPOSASE"/>
    <property type="match status" value="1"/>
</dbReference>
<feature type="region of interest" description="Disordered" evidence="1">
    <location>
        <begin position="75"/>
        <end position="102"/>
    </location>
</feature>
<evidence type="ECO:0000256" key="1">
    <source>
        <dbReference type="SAM" id="MobiDB-lite"/>
    </source>
</evidence>
<organism evidence="2 3">
    <name type="scientific">Paracoccus chinensis</name>
    <dbReference type="NCBI Taxonomy" id="525640"/>
    <lineage>
        <taxon>Bacteria</taxon>
        <taxon>Pseudomonadati</taxon>
        <taxon>Pseudomonadota</taxon>
        <taxon>Alphaproteobacteria</taxon>
        <taxon>Rhodobacterales</taxon>
        <taxon>Paracoccaceae</taxon>
        <taxon>Paracoccus</taxon>
    </lineage>
</organism>
<feature type="compositionally biased region" description="Gly residues" evidence="1">
    <location>
        <begin position="92"/>
        <end position="102"/>
    </location>
</feature>
<evidence type="ECO:0000313" key="2">
    <source>
        <dbReference type="EMBL" id="SDL91526.1"/>
    </source>
</evidence>